<evidence type="ECO:0000313" key="2">
    <source>
        <dbReference type="EMBL" id="KZT01822.1"/>
    </source>
</evidence>
<reference evidence="2 3" key="1">
    <citation type="journal article" date="2016" name="Mol. Biol. Evol.">
        <title>Comparative Genomics of Early-Diverging Mushroom-Forming Fungi Provides Insights into the Origins of Lignocellulose Decay Capabilities.</title>
        <authorList>
            <person name="Nagy L.G."/>
            <person name="Riley R."/>
            <person name="Tritt A."/>
            <person name="Adam C."/>
            <person name="Daum C."/>
            <person name="Floudas D."/>
            <person name="Sun H."/>
            <person name="Yadav J.S."/>
            <person name="Pangilinan J."/>
            <person name="Larsson K.H."/>
            <person name="Matsuura K."/>
            <person name="Barry K."/>
            <person name="Labutti K."/>
            <person name="Kuo R."/>
            <person name="Ohm R.A."/>
            <person name="Bhattacharya S.S."/>
            <person name="Shirouzu T."/>
            <person name="Yoshinaga Y."/>
            <person name="Martin F.M."/>
            <person name="Grigoriev I.V."/>
            <person name="Hibbett D.S."/>
        </authorList>
    </citation>
    <scope>NUCLEOTIDE SEQUENCE [LARGE SCALE GENOMIC DNA]</scope>
    <source>
        <strain evidence="2 3">93-53</strain>
    </source>
</reference>
<feature type="region of interest" description="Disordered" evidence="1">
    <location>
        <begin position="1"/>
        <end position="83"/>
    </location>
</feature>
<name>A0A165BXB7_9APHY</name>
<dbReference type="AlphaFoldDB" id="A0A165BXB7"/>
<dbReference type="GeneID" id="63819553"/>
<gene>
    <name evidence="2" type="ORF">LAESUDRAFT_451582</name>
</gene>
<dbReference type="InParanoid" id="A0A165BXB7"/>
<accession>A0A165BXB7</accession>
<dbReference type="Proteomes" id="UP000076871">
    <property type="component" value="Unassembled WGS sequence"/>
</dbReference>
<dbReference type="RefSeq" id="XP_040759562.1">
    <property type="nucleotide sequence ID" value="XM_040902522.1"/>
</dbReference>
<sequence>MGPRIHRAIPPSDHRTRSDSRPVAPPSDRPDFAGTTVARPATGPFHPARSYHGRSVEPTDARPFVDATRKGKARAPNITPRQCRQTHPGIRLLIGVPQTSSILVVP</sequence>
<dbReference type="EMBL" id="KV427659">
    <property type="protein sequence ID" value="KZT01822.1"/>
    <property type="molecule type" value="Genomic_DNA"/>
</dbReference>
<organism evidence="2 3">
    <name type="scientific">Laetiporus sulphureus 93-53</name>
    <dbReference type="NCBI Taxonomy" id="1314785"/>
    <lineage>
        <taxon>Eukaryota</taxon>
        <taxon>Fungi</taxon>
        <taxon>Dikarya</taxon>
        <taxon>Basidiomycota</taxon>
        <taxon>Agaricomycotina</taxon>
        <taxon>Agaricomycetes</taxon>
        <taxon>Polyporales</taxon>
        <taxon>Laetiporus</taxon>
    </lineage>
</organism>
<protein>
    <submittedName>
        <fullName evidence="2">Uncharacterized protein</fullName>
    </submittedName>
</protein>
<proteinExistence type="predicted"/>
<evidence type="ECO:0000256" key="1">
    <source>
        <dbReference type="SAM" id="MobiDB-lite"/>
    </source>
</evidence>
<evidence type="ECO:0000313" key="3">
    <source>
        <dbReference type="Proteomes" id="UP000076871"/>
    </source>
</evidence>
<keyword evidence="3" id="KW-1185">Reference proteome</keyword>